<name>A0A3L7J7W7_9HYPH</name>
<comment type="caution">
    <text evidence="1">The sequence shown here is derived from an EMBL/GenBank/DDBJ whole genome shotgun (WGS) entry which is preliminary data.</text>
</comment>
<gene>
    <name evidence="1" type="ORF">D8780_00090</name>
</gene>
<dbReference type="AlphaFoldDB" id="A0A3L7J7W7"/>
<evidence type="ECO:0000313" key="1">
    <source>
        <dbReference type="EMBL" id="RLQ86838.1"/>
    </source>
</evidence>
<keyword evidence="2" id="KW-1185">Reference proteome</keyword>
<dbReference type="EMBL" id="RCWN01000001">
    <property type="protein sequence ID" value="RLQ86838.1"/>
    <property type="molecule type" value="Genomic_DNA"/>
</dbReference>
<sequence length="225" mass="25683">MGNLQIIVPKHLKRRINSAPSGERYSDVRSDIENIRTEVDGLVNGFRESIYREVEAACAIGLRLAQHTKLWRDFTEDNYWAGMERGRPKIADQPDAVRFVLLWIFRDSIHGDKASLYWRAVELRLEARNSAEGIADWIKNNGGVRKLADEAAAQKKEAKRQAEAEERVKKMFHPLIWPCKLELAREAEDLKAEQIGADLKLTVTLENIEAGTAHLLVHSYEKVIV</sequence>
<evidence type="ECO:0000313" key="2">
    <source>
        <dbReference type="Proteomes" id="UP000281094"/>
    </source>
</evidence>
<dbReference type="Proteomes" id="UP000281094">
    <property type="component" value="Unassembled WGS sequence"/>
</dbReference>
<protein>
    <submittedName>
        <fullName evidence="1">Uncharacterized protein</fullName>
    </submittedName>
</protein>
<proteinExistence type="predicted"/>
<dbReference type="RefSeq" id="WP_121643807.1">
    <property type="nucleotide sequence ID" value="NZ_RCWN01000001.1"/>
</dbReference>
<organism evidence="1 2">
    <name type="scientific">Notoacmeibacter ruber</name>
    <dbReference type="NCBI Taxonomy" id="2670375"/>
    <lineage>
        <taxon>Bacteria</taxon>
        <taxon>Pseudomonadati</taxon>
        <taxon>Pseudomonadota</taxon>
        <taxon>Alphaproteobacteria</taxon>
        <taxon>Hyphomicrobiales</taxon>
        <taxon>Notoacmeibacteraceae</taxon>
        <taxon>Notoacmeibacter</taxon>
    </lineage>
</organism>
<accession>A0A3L7J7W7</accession>
<reference evidence="1 2" key="1">
    <citation type="submission" date="2018-10" db="EMBL/GenBank/DDBJ databases">
        <title>Notoacmeibacter sp. M2BS9Y-3-1, whole genome shotgun sequence.</title>
        <authorList>
            <person name="Tuo L."/>
        </authorList>
    </citation>
    <scope>NUCLEOTIDE SEQUENCE [LARGE SCALE GENOMIC DNA]</scope>
    <source>
        <strain evidence="1 2">M2BS9Y-3-1</strain>
    </source>
</reference>